<keyword evidence="1 4" id="KW-0378">Hydrolase</keyword>
<dbReference type="InterPro" id="IPR002641">
    <property type="entry name" value="PNPLA_dom"/>
</dbReference>
<evidence type="ECO:0000256" key="2">
    <source>
        <dbReference type="ARBA" id="ARBA00022963"/>
    </source>
</evidence>
<dbReference type="AlphaFoldDB" id="A0A927CY77"/>
<feature type="domain" description="PNPLA" evidence="5">
    <location>
        <begin position="16"/>
        <end position="219"/>
    </location>
</feature>
<dbReference type="Proteomes" id="UP000602076">
    <property type="component" value="Unassembled WGS sequence"/>
</dbReference>
<evidence type="ECO:0000256" key="1">
    <source>
        <dbReference type="ARBA" id="ARBA00022801"/>
    </source>
</evidence>
<feature type="active site" description="Proton acceptor" evidence="4">
    <location>
        <position position="197"/>
    </location>
</feature>
<dbReference type="RefSeq" id="WP_190998766.1">
    <property type="nucleotide sequence ID" value="NZ_JACXSI010000030.1"/>
</dbReference>
<dbReference type="GO" id="GO:0016787">
    <property type="term" value="F:hydrolase activity"/>
    <property type="evidence" value="ECO:0007669"/>
    <property type="project" value="UniProtKB-UniRule"/>
</dbReference>
<reference evidence="6" key="1">
    <citation type="submission" date="2020-09" db="EMBL/GenBank/DDBJ databases">
        <title>Bacillus faecalis sp. nov., a moderately halophilic bacterium isolated from cow faeces.</title>
        <authorList>
            <person name="Jiang L."/>
            <person name="Lee J."/>
        </authorList>
    </citation>
    <scope>NUCLEOTIDE SEQUENCE</scope>
    <source>
        <strain evidence="6">AGMB 02131</strain>
    </source>
</reference>
<evidence type="ECO:0000256" key="4">
    <source>
        <dbReference type="PROSITE-ProRule" id="PRU01161"/>
    </source>
</evidence>
<organism evidence="6 7">
    <name type="scientific">Peribacillus faecalis</name>
    <dbReference type="NCBI Taxonomy" id="2772559"/>
    <lineage>
        <taxon>Bacteria</taxon>
        <taxon>Bacillati</taxon>
        <taxon>Bacillota</taxon>
        <taxon>Bacilli</taxon>
        <taxon>Bacillales</taxon>
        <taxon>Bacillaceae</taxon>
        <taxon>Peribacillus</taxon>
    </lineage>
</organism>
<gene>
    <name evidence="6" type="ORF">IEO70_12800</name>
</gene>
<keyword evidence="7" id="KW-1185">Reference proteome</keyword>
<dbReference type="EMBL" id="JACXSI010000030">
    <property type="protein sequence ID" value="MBD3109226.1"/>
    <property type="molecule type" value="Genomic_DNA"/>
</dbReference>
<proteinExistence type="predicted"/>
<keyword evidence="2 4" id="KW-0442">Lipid degradation</keyword>
<sequence>MTINPINKLEDLKIGLVLAGGGAKGAYEAGVFKALSELNLIDYIDVVSGTSVGAVNALLLAMNDNKMMKETWTHLSYSKLIISQENIKMHKTPVLIEKLKRVSNGESTIIEELKSSDIGLLSQLGVKHFIEEFVDIKLLKKSSKSIYACAYNIDDEKPDYFKLNDYNKEEMINIVLASCAIPYIFRPIVINGKRYADGGIKNPAYSRNNTDNVPIYPLKKYNLNFIIVTHLSYATKVEVINNAIPIINIYPSTPLEMINGAGSFKISRNSLEKHIELGYRDAMVILAPIVIKILKGIEFEDLIKKNDEKTAAYLIEKS</sequence>
<dbReference type="SUPFAM" id="SSF52151">
    <property type="entry name" value="FabD/lysophospholipase-like"/>
    <property type="match status" value="1"/>
</dbReference>
<evidence type="ECO:0000256" key="3">
    <source>
        <dbReference type="ARBA" id="ARBA00023098"/>
    </source>
</evidence>
<comment type="caution">
    <text evidence="6">The sequence shown here is derived from an EMBL/GenBank/DDBJ whole genome shotgun (WGS) entry which is preliminary data.</text>
</comment>
<protein>
    <submittedName>
        <fullName evidence="6">Patatin-like phospholipase family protein</fullName>
    </submittedName>
</protein>
<feature type="short sequence motif" description="GXGXXG" evidence="4">
    <location>
        <begin position="20"/>
        <end position="25"/>
    </location>
</feature>
<evidence type="ECO:0000259" key="5">
    <source>
        <dbReference type="PROSITE" id="PS51635"/>
    </source>
</evidence>
<accession>A0A927CY77</accession>
<name>A0A927CY77_9BACI</name>
<dbReference type="InterPro" id="IPR050301">
    <property type="entry name" value="NTE"/>
</dbReference>
<dbReference type="Gene3D" id="3.40.1090.10">
    <property type="entry name" value="Cytosolic phospholipase A2 catalytic domain"/>
    <property type="match status" value="2"/>
</dbReference>
<feature type="short sequence motif" description="GXSXG" evidence="4">
    <location>
        <begin position="49"/>
        <end position="53"/>
    </location>
</feature>
<dbReference type="PANTHER" id="PTHR14226">
    <property type="entry name" value="NEUROPATHY TARGET ESTERASE/SWISS CHEESE D.MELANOGASTER"/>
    <property type="match status" value="1"/>
</dbReference>
<evidence type="ECO:0000313" key="6">
    <source>
        <dbReference type="EMBL" id="MBD3109226.1"/>
    </source>
</evidence>
<dbReference type="GO" id="GO:0016042">
    <property type="term" value="P:lipid catabolic process"/>
    <property type="evidence" value="ECO:0007669"/>
    <property type="project" value="UniProtKB-UniRule"/>
</dbReference>
<feature type="active site" description="Nucleophile" evidence="4">
    <location>
        <position position="51"/>
    </location>
</feature>
<feature type="short sequence motif" description="DGA/G" evidence="4">
    <location>
        <begin position="197"/>
        <end position="199"/>
    </location>
</feature>
<dbReference type="InterPro" id="IPR016035">
    <property type="entry name" value="Acyl_Trfase/lysoPLipase"/>
</dbReference>
<keyword evidence="3 4" id="KW-0443">Lipid metabolism</keyword>
<dbReference type="PROSITE" id="PS51635">
    <property type="entry name" value="PNPLA"/>
    <property type="match status" value="1"/>
</dbReference>
<dbReference type="Pfam" id="PF01734">
    <property type="entry name" value="Patatin"/>
    <property type="match status" value="1"/>
</dbReference>
<dbReference type="PANTHER" id="PTHR14226:SF57">
    <property type="entry name" value="BLR7027 PROTEIN"/>
    <property type="match status" value="1"/>
</dbReference>
<evidence type="ECO:0000313" key="7">
    <source>
        <dbReference type="Proteomes" id="UP000602076"/>
    </source>
</evidence>